<feature type="transmembrane region" description="Helical" evidence="1">
    <location>
        <begin position="5"/>
        <end position="26"/>
    </location>
</feature>
<name>A0A3B0S4Z0_9ZZZZ</name>
<accession>A0A3B0S4Z0</accession>
<reference evidence="2" key="1">
    <citation type="submission" date="2018-06" db="EMBL/GenBank/DDBJ databases">
        <authorList>
            <person name="Zhirakovskaya E."/>
        </authorList>
    </citation>
    <scope>NUCLEOTIDE SEQUENCE</scope>
</reference>
<evidence type="ECO:0000256" key="1">
    <source>
        <dbReference type="SAM" id="Phobius"/>
    </source>
</evidence>
<dbReference type="EMBL" id="UOEJ01000112">
    <property type="protein sequence ID" value="VAV99319.1"/>
    <property type="molecule type" value="Genomic_DNA"/>
</dbReference>
<keyword evidence="1" id="KW-1133">Transmembrane helix</keyword>
<sequence length="68" mass="7513">MLLYLVGIIIPPLGILMYGKIIYAALNALLWAYAIVTPGLAGFLLWFAAASHASYVIHNARYSRFKSL</sequence>
<proteinExistence type="predicted"/>
<feature type="transmembrane region" description="Helical" evidence="1">
    <location>
        <begin position="32"/>
        <end position="57"/>
    </location>
</feature>
<gene>
    <name evidence="2" type="ORF">MNBD_ALPHA01-1383</name>
</gene>
<keyword evidence="1" id="KW-0472">Membrane</keyword>
<evidence type="ECO:0000313" key="2">
    <source>
        <dbReference type="EMBL" id="VAV99319.1"/>
    </source>
</evidence>
<dbReference type="AlphaFoldDB" id="A0A3B0S4Z0"/>
<keyword evidence="1" id="KW-0812">Transmembrane</keyword>
<evidence type="ECO:0008006" key="3">
    <source>
        <dbReference type="Google" id="ProtNLM"/>
    </source>
</evidence>
<organism evidence="2">
    <name type="scientific">hydrothermal vent metagenome</name>
    <dbReference type="NCBI Taxonomy" id="652676"/>
    <lineage>
        <taxon>unclassified sequences</taxon>
        <taxon>metagenomes</taxon>
        <taxon>ecological metagenomes</taxon>
    </lineage>
</organism>
<protein>
    <recommendedName>
        <fullName evidence="3">YqaE/Pmp3 family membrane protein</fullName>
    </recommendedName>
</protein>